<evidence type="ECO:0000313" key="2">
    <source>
        <dbReference type="EMBL" id="ELY28673.1"/>
    </source>
</evidence>
<feature type="transmembrane region" description="Helical" evidence="1">
    <location>
        <begin position="6"/>
        <end position="27"/>
    </location>
</feature>
<comment type="caution">
    <text evidence="2">The sequence shown here is derived from an EMBL/GenBank/DDBJ whole genome shotgun (WGS) entry which is preliminary data.</text>
</comment>
<dbReference type="RefSeq" id="WP_004043401.1">
    <property type="nucleotide sequence ID" value="NC_013966.1"/>
</dbReference>
<name>A0A384KE11_HALVD</name>
<keyword evidence="1" id="KW-1133">Transmembrane helix</keyword>
<reference evidence="3" key="1">
    <citation type="submission" date="2012-11" db="EMBL/GenBank/DDBJ databases">
        <authorList>
            <person name="Becker E.A."/>
            <person name="Seitzer P."/>
            <person name="Tritt A."/>
            <person name="Larsen D."/>
            <person name="Yao A."/>
            <person name="Wu D."/>
            <person name="Darling A."/>
            <person name="Eisen J.A."/>
            <person name="Facciotti M.T."/>
        </authorList>
    </citation>
    <scope>NUCLEOTIDE SEQUENCE [LARGE SCALE GENOMIC DNA]</scope>
    <source>
        <strain evidence="3">ATCC 29605 / DSM 3757 / JCM 8879 / NBRC 14742 / NCIMB 2012 / VKM B-1768 / DS2</strain>
    </source>
</reference>
<keyword evidence="1" id="KW-0472">Membrane</keyword>
<dbReference type="InterPro" id="IPR055943">
    <property type="entry name" value="DUF7521"/>
</dbReference>
<dbReference type="Pfam" id="PF24365">
    <property type="entry name" value="DUF7521"/>
    <property type="match status" value="1"/>
</dbReference>
<keyword evidence="1" id="KW-0812">Transmembrane</keyword>
<reference evidence="2 3" key="2">
    <citation type="journal article" date="2014" name="PLoS Genet.">
        <title>Phylogenetically driven sequencing of extremely halophilic archaea reveals strategies for static and dynamic osmo-response.</title>
        <authorList>
            <person name="Becker E.A."/>
            <person name="Seitzer P.M."/>
            <person name="Tritt A."/>
            <person name="Larsen D."/>
            <person name="Krusor M."/>
            <person name="Yao A.I."/>
            <person name="Wu D."/>
            <person name="Madern D."/>
            <person name="Eisen J.A."/>
            <person name="Darling A.E."/>
            <person name="Facciotti M.T."/>
        </authorList>
    </citation>
    <scope>NUCLEOTIDE SEQUENCE [LARGE SCALE GENOMIC DNA]</scope>
    <source>
        <strain evidence="3">ATCC 29605 / DSM 3757 / JCM 8879 / NBRC 14742 / NCIMB 2012 / VKM B-1768 / DS2</strain>
    </source>
</reference>
<dbReference type="AlphaFoldDB" id="A0A384KE11"/>
<accession>A0A384KE11</accession>
<feature type="transmembrane region" description="Helical" evidence="1">
    <location>
        <begin position="39"/>
        <end position="64"/>
    </location>
</feature>
<sequence length="100" mass="10924">MAEPPEFWSFLVANSLLFIAGGSLTALSYRAYLRVQQYSLRLAAGGFALITLGGLLDIIYQLGVRQDYSLGARESLALQTLDSLVITAGLVVIFYALSRY</sequence>
<evidence type="ECO:0000313" key="3">
    <source>
        <dbReference type="Proteomes" id="UP000011532"/>
    </source>
</evidence>
<gene>
    <name evidence="2" type="ORF">C498_11061</name>
</gene>
<dbReference type="GeneID" id="8923760"/>
<evidence type="ECO:0000256" key="1">
    <source>
        <dbReference type="SAM" id="Phobius"/>
    </source>
</evidence>
<dbReference type="Proteomes" id="UP000011532">
    <property type="component" value="Unassembled WGS sequence"/>
</dbReference>
<dbReference type="OrthoDB" id="170398at2157"/>
<organism evidence="2 3">
    <name type="scientific">Haloferax volcanii (strain ATCC 29605 / DSM 3757 / JCM 8879 / NBRC 14742 / NCIMB 2012 / VKM B-1768 / DS2)</name>
    <name type="common">Halobacterium volcanii</name>
    <dbReference type="NCBI Taxonomy" id="309800"/>
    <lineage>
        <taxon>Archaea</taxon>
        <taxon>Methanobacteriati</taxon>
        <taxon>Methanobacteriota</taxon>
        <taxon>Stenosarchaea group</taxon>
        <taxon>Halobacteria</taxon>
        <taxon>Halobacteriales</taxon>
        <taxon>Haloferacaceae</taxon>
        <taxon>Haloferax</taxon>
    </lineage>
</organism>
<dbReference type="EMBL" id="AOHU01000087">
    <property type="protein sequence ID" value="ELY28673.1"/>
    <property type="molecule type" value="Genomic_DNA"/>
</dbReference>
<feature type="transmembrane region" description="Helical" evidence="1">
    <location>
        <begin position="76"/>
        <end position="97"/>
    </location>
</feature>
<protein>
    <submittedName>
        <fullName evidence="2">Uncharacterized protein</fullName>
    </submittedName>
</protein>
<proteinExistence type="predicted"/>